<name>A0AAD6EUQ0_9POAL</name>
<evidence type="ECO:0000256" key="1">
    <source>
        <dbReference type="ARBA" id="ARBA00005960"/>
    </source>
</evidence>
<evidence type="ECO:0000259" key="2">
    <source>
        <dbReference type="SMART" id="SM00769"/>
    </source>
</evidence>
<dbReference type="SMART" id="SM00769">
    <property type="entry name" value="WHy"/>
    <property type="match status" value="1"/>
</dbReference>
<dbReference type="SUPFAM" id="SSF117070">
    <property type="entry name" value="LEA14-like"/>
    <property type="match status" value="2"/>
</dbReference>
<keyword evidence="4" id="KW-1185">Reference proteome</keyword>
<proteinExistence type="inferred from homology"/>
<dbReference type="EMBL" id="JAMRDG010000001">
    <property type="protein sequence ID" value="KAJ3701788.1"/>
    <property type="molecule type" value="Genomic_DNA"/>
</dbReference>
<evidence type="ECO:0000313" key="4">
    <source>
        <dbReference type="Proteomes" id="UP001210211"/>
    </source>
</evidence>
<dbReference type="Pfam" id="PF03168">
    <property type="entry name" value="LEA_2"/>
    <property type="match status" value="1"/>
</dbReference>
<accession>A0AAD6EUQ0</accession>
<dbReference type="GO" id="GO:0005829">
    <property type="term" value="C:cytosol"/>
    <property type="evidence" value="ECO:0007669"/>
    <property type="project" value="TreeGrafter"/>
</dbReference>
<comment type="similarity">
    <text evidence="1">Belongs to the LEA type 2 family.</text>
</comment>
<dbReference type="PANTHER" id="PTHR31459:SF29">
    <property type="entry name" value="LEA5"/>
    <property type="match status" value="1"/>
</dbReference>
<dbReference type="Proteomes" id="UP001210211">
    <property type="component" value="Unassembled WGS sequence"/>
</dbReference>
<feature type="domain" description="Water stress and hypersensitive response" evidence="2">
    <location>
        <begin position="102"/>
        <end position="219"/>
    </location>
</feature>
<dbReference type="InterPro" id="IPR013990">
    <property type="entry name" value="WHy-dom"/>
</dbReference>
<sequence length="230" mass="25390">MSGFLDKVKGYATDKIANVRKPEASVTGVSYKSVSRQGITLHSEVDVNNPYSHRLPICEISYSLKSDGRFLLKKRGETMASFIDKAKEFVADKIAHVPKPEASVTGVSFKGVTRECITLHSEVDVNNPYSHRLPICEVTYSLKSGEKVIASGTMPDPGWIAASGLTKLELPMKVPYDFLMSLVKDIGKDWDIDYLLEVGLTIDLPIVGQFTIPLKTSGEFELPTLADFFK</sequence>
<dbReference type="InterPro" id="IPR045043">
    <property type="entry name" value="Lea14-like"/>
</dbReference>
<dbReference type="FunFam" id="2.60.40.1820:FF:000001">
    <property type="entry name" value="Desiccation protectant protein Lea14-like"/>
    <property type="match status" value="1"/>
</dbReference>
<protein>
    <recommendedName>
        <fullName evidence="2">Water stress and hypersensitive response domain-containing protein</fullName>
    </recommendedName>
</protein>
<dbReference type="InterPro" id="IPR004864">
    <property type="entry name" value="LEA_2"/>
</dbReference>
<evidence type="ECO:0000313" key="3">
    <source>
        <dbReference type="EMBL" id="KAJ3701788.1"/>
    </source>
</evidence>
<dbReference type="AlphaFoldDB" id="A0AAD6EUQ0"/>
<comment type="caution">
    <text evidence="3">The sequence shown here is derived from an EMBL/GenBank/DDBJ whole genome shotgun (WGS) entry which is preliminary data.</text>
</comment>
<gene>
    <name evidence="3" type="ORF">LUZ61_005493</name>
</gene>
<dbReference type="GO" id="GO:0009269">
    <property type="term" value="P:response to desiccation"/>
    <property type="evidence" value="ECO:0007669"/>
    <property type="project" value="InterPro"/>
</dbReference>
<organism evidence="3 4">
    <name type="scientific">Rhynchospora tenuis</name>
    <dbReference type="NCBI Taxonomy" id="198213"/>
    <lineage>
        <taxon>Eukaryota</taxon>
        <taxon>Viridiplantae</taxon>
        <taxon>Streptophyta</taxon>
        <taxon>Embryophyta</taxon>
        <taxon>Tracheophyta</taxon>
        <taxon>Spermatophyta</taxon>
        <taxon>Magnoliopsida</taxon>
        <taxon>Liliopsida</taxon>
        <taxon>Poales</taxon>
        <taxon>Cyperaceae</taxon>
        <taxon>Cyperoideae</taxon>
        <taxon>Rhynchosporeae</taxon>
        <taxon>Rhynchospora</taxon>
    </lineage>
</organism>
<dbReference type="PANTHER" id="PTHR31459">
    <property type="match status" value="1"/>
</dbReference>
<dbReference type="Gene3D" id="2.60.40.1820">
    <property type="match status" value="2"/>
</dbReference>
<reference evidence="3 4" key="1">
    <citation type="journal article" date="2022" name="Cell">
        <title>Repeat-based holocentromeres influence genome architecture and karyotype evolution.</title>
        <authorList>
            <person name="Hofstatter P.G."/>
            <person name="Thangavel G."/>
            <person name="Lux T."/>
            <person name="Neumann P."/>
            <person name="Vondrak T."/>
            <person name="Novak P."/>
            <person name="Zhang M."/>
            <person name="Costa L."/>
            <person name="Castellani M."/>
            <person name="Scott A."/>
            <person name="Toegelov H."/>
            <person name="Fuchs J."/>
            <person name="Mata-Sucre Y."/>
            <person name="Dias Y."/>
            <person name="Vanzela A.L.L."/>
            <person name="Huettel B."/>
            <person name="Almeida C.C.S."/>
            <person name="Simkova H."/>
            <person name="Souza G."/>
            <person name="Pedrosa-Harand A."/>
            <person name="Macas J."/>
            <person name="Mayer K.F.X."/>
            <person name="Houben A."/>
            <person name="Marques A."/>
        </authorList>
    </citation>
    <scope>NUCLEOTIDE SEQUENCE [LARGE SCALE GENOMIC DNA]</scope>
    <source>
        <strain evidence="3">RhyTen1mFocal</strain>
    </source>
</reference>